<protein>
    <submittedName>
        <fullName evidence="1">Uncharacterized protein</fullName>
    </submittedName>
</protein>
<name>A0ABQ8TFH9_PERAM</name>
<evidence type="ECO:0000313" key="1">
    <source>
        <dbReference type="EMBL" id="KAJ4445270.1"/>
    </source>
</evidence>
<dbReference type="Proteomes" id="UP001148838">
    <property type="component" value="Unassembled WGS sequence"/>
</dbReference>
<sequence>MTTSNTEVSGLPWICGHSSLVVALCTVDSPLDSWSYDMIMFNGVANRFLVWYLGNERTKMANDTTYLDFIKPSLPKTIRVTECALVRVLMGKKFPREISASVWDRCPPSIVMHLGRYDRQRNPVANTSYNGWGDHRANHTIPPFWLDDRPPLLRHSHVERLVLDYNTAEKCQSRSHADATITS</sequence>
<organism evidence="1 2">
    <name type="scientific">Periplaneta americana</name>
    <name type="common">American cockroach</name>
    <name type="synonym">Blatta americana</name>
    <dbReference type="NCBI Taxonomy" id="6978"/>
    <lineage>
        <taxon>Eukaryota</taxon>
        <taxon>Metazoa</taxon>
        <taxon>Ecdysozoa</taxon>
        <taxon>Arthropoda</taxon>
        <taxon>Hexapoda</taxon>
        <taxon>Insecta</taxon>
        <taxon>Pterygota</taxon>
        <taxon>Neoptera</taxon>
        <taxon>Polyneoptera</taxon>
        <taxon>Dictyoptera</taxon>
        <taxon>Blattodea</taxon>
        <taxon>Blattoidea</taxon>
        <taxon>Blattidae</taxon>
        <taxon>Blattinae</taxon>
        <taxon>Periplaneta</taxon>
    </lineage>
</organism>
<dbReference type="EMBL" id="JAJSOF020000011">
    <property type="protein sequence ID" value="KAJ4445270.1"/>
    <property type="molecule type" value="Genomic_DNA"/>
</dbReference>
<proteinExistence type="predicted"/>
<reference evidence="1 2" key="1">
    <citation type="journal article" date="2022" name="Allergy">
        <title>Genome assembly and annotation of Periplaneta americana reveal a comprehensive cockroach allergen profile.</title>
        <authorList>
            <person name="Wang L."/>
            <person name="Xiong Q."/>
            <person name="Saelim N."/>
            <person name="Wang L."/>
            <person name="Nong W."/>
            <person name="Wan A.T."/>
            <person name="Shi M."/>
            <person name="Liu X."/>
            <person name="Cao Q."/>
            <person name="Hui J.H.L."/>
            <person name="Sookrung N."/>
            <person name="Leung T.F."/>
            <person name="Tungtrongchitr A."/>
            <person name="Tsui S.K.W."/>
        </authorList>
    </citation>
    <scope>NUCLEOTIDE SEQUENCE [LARGE SCALE GENOMIC DNA]</scope>
    <source>
        <strain evidence="1">PWHHKU_190912</strain>
    </source>
</reference>
<gene>
    <name evidence="1" type="ORF">ANN_07071</name>
</gene>
<accession>A0ABQ8TFH9</accession>
<comment type="caution">
    <text evidence="1">The sequence shown here is derived from an EMBL/GenBank/DDBJ whole genome shotgun (WGS) entry which is preliminary data.</text>
</comment>
<evidence type="ECO:0000313" key="2">
    <source>
        <dbReference type="Proteomes" id="UP001148838"/>
    </source>
</evidence>
<keyword evidence="2" id="KW-1185">Reference proteome</keyword>